<proteinExistence type="predicted"/>
<name>A0A537JB03_9BACT</name>
<reference evidence="1 2" key="1">
    <citation type="journal article" date="2019" name="Nat. Microbiol.">
        <title>Mediterranean grassland soil C-N compound turnover is dependent on rainfall and depth, and is mediated by genomically divergent microorganisms.</title>
        <authorList>
            <person name="Diamond S."/>
            <person name="Andeer P.F."/>
            <person name="Li Z."/>
            <person name="Crits-Christoph A."/>
            <person name="Burstein D."/>
            <person name="Anantharaman K."/>
            <person name="Lane K.R."/>
            <person name="Thomas B.C."/>
            <person name="Pan C."/>
            <person name="Northen T.R."/>
            <person name="Banfield J.F."/>
        </authorList>
    </citation>
    <scope>NUCLEOTIDE SEQUENCE [LARGE SCALE GENOMIC DNA]</scope>
    <source>
        <strain evidence="1">NP_7</strain>
    </source>
</reference>
<dbReference type="Proteomes" id="UP000320048">
    <property type="component" value="Unassembled WGS sequence"/>
</dbReference>
<dbReference type="AlphaFoldDB" id="A0A537JB03"/>
<accession>A0A537JB03</accession>
<dbReference type="EMBL" id="VBAO01000202">
    <property type="protein sequence ID" value="TMI80724.1"/>
    <property type="molecule type" value="Genomic_DNA"/>
</dbReference>
<sequence length="60" mass="6424">MPKLRANETRGGPAIGPAEFPNYAAASWGPEAADALIARDGRRWMLPTVLEVPRGGNHGR</sequence>
<evidence type="ECO:0000313" key="1">
    <source>
        <dbReference type="EMBL" id="TMI80724.1"/>
    </source>
</evidence>
<gene>
    <name evidence="1" type="ORF">E6H04_08145</name>
</gene>
<organism evidence="1 2">
    <name type="scientific">Candidatus Segetimicrobium genomatis</name>
    <dbReference type="NCBI Taxonomy" id="2569760"/>
    <lineage>
        <taxon>Bacteria</taxon>
        <taxon>Bacillati</taxon>
        <taxon>Candidatus Sysuimicrobiota</taxon>
        <taxon>Candidatus Sysuimicrobiia</taxon>
        <taxon>Candidatus Sysuimicrobiales</taxon>
        <taxon>Candidatus Segetimicrobiaceae</taxon>
        <taxon>Candidatus Segetimicrobium</taxon>
    </lineage>
</organism>
<evidence type="ECO:0000313" key="2">
    <source>
        <dbReference type="Proteomes" id="UP000320048"/>
    </source>
</evidence>
<protein>
    <submittedName>
        <fullName evidence="1">Uncharacterized protein</fullName>
    </submittedName>
</protein>
<comment type="caution">
    <text evidence="1">The sequence shown here is derived from an EMBL/GenBank/DDBJ whole genome shotgun (WGS) entry which is preliminary data.</text>
</comment>